<organism evidence="2">
    <name type="scientific">Cladocopium goreaui</name>
    <dbReference type="NCBI Taxonomy" id="2562237"/>
    <lineage>
        <taxon>Eukaryota</taxon>
        <taxon>Sar</taxon>
        <taxon>Alveolata</taxon>
        <taxon>Dinophyceae</taxon>
        <taxon>Suessiales</taxon>
        <taxon>Symbiodiniaceae</taxon>
        <taxon>Cladocopium</taxon>
    </lineage>
</organism>
<dbReference type="EMBL" id="CAMXCT030006743">
    <property type="protein sequence ID" value="CAL4806635.1"/>
    <property type="molecule type" value="Genomic_DNA"/>
</dbReference>
<reference evidence="3" key="2">
    <citation type="submission" date="2024-04" db="EMBL/GenBank/DDBJ databases">
        <authorList>
            <person name="Chen Y."/>
            <person name="Shah S."/>
            <person name="Dougan E. K."/>
            <person name="Thang M."/>
            <person name="Chan C."/>
        </authorList>
    </citation>
    <scope>NUCLEOTIDE SEQUENCE [LARGE SCALE GENOMIC DNA]</scope>
</reference>
<accession>A0A9P1GQT2</accession>
<feature type="compositionally biased region" description="Polar residues" evidence="1">
    <location>
        <begin position="1182"/>
        <end position="1192"/>
    </location>
</feature>
<feature type="compositionally biased region" description="Acidic residues" evidence="1">
    <location>
        <begin position="22"/>
        <end position="35"/>
    </location>
</feature>
<feature type="compositionally biased region" description="Low complexity" evidence="1">
    <location>
        <begin position="237"/>
        <end position="251"/>
    </location>
</feature>
<feature type="compositionally biased region" description="Basic residues" evidence="1">
    <location>
        <begin position="432"/>
        <end position="442"/>
    </location>
</feature>
<gene>
    <name evidence="2" type="ORF">C1SCF055_LOCUS43829</name>
</gene>
<protein>
    <submittedName>
        <fullName evidence="4">Hemicentin-1</fullName>
    </submittedName>
</protein>
<evidence type="ECO:0000313" key="2">
    <source>
        <dbReference type="EMBL" id="CAI4019323.1"/>
    </source>
</evidence>
<feature type="compositionally biased region" description="Basic residues" evidence="1">
    <location>
        <begin position="451"/>
        <end position="464"/>
    </location>
</feature>
<feature type="compositionally biased region" description="Polar residues" evidence="1">
    <location>
        <begin position="167"/>
        <end position="184"/>
    </location>
</feature>
<dbReference type="PANTHER" id="PTHR48125:SF12">
    <property type="entry name" value="AT HOOK TRANSCRIPTION FACTOR FAMILY-RELATED"/>
    <property type="match status" value="1"/>
</dbReference>
<proteinExistence type="predicted"/>
<comment type="caution">
    <text evidence="2">The sequence shown here is derived from an EMBL/GenBank/DDBJ whole genome shotgun (WGS) entry which is preliminary data.</text>
</comment>
<dbReference type="PANTHER" id="PTHR48125">
    <property type="entry name" value="LP07818P1"/>
    <property type="match status" value="1"/>
</dbReference>
<feature type="compositionally biased region" description="Basic residues" evidence="1">
    <location>
        <begin position="369"/>
        <end position="384"/>
    </location>
</feature>
<feature type="compositionally biased region" description="Polar residues" evidence="1">
    <location>
        <begin position="252"/>
        <end position="261"/>
    </location>
</feature>
<feature type="compositionally biased region" description="Acidic residues" evidence="1">
    <location>
        <begin position="298"/>
        <end position="323"/>
    </location>
</feature>
<name>A0A9P1GQT2_9DINO</name>
<feature type="compositionally biased region" description="Basic and acidic residues" evidence="1">
    <location>
        <begin position="8"/>
        <end position="19"/>
    </location>
</feature>
<feature type="compositionally biased region" description="Pro residues" evidence="1">
    <location>
        <begin position="76"/>
        <end position="88"/>
    </location>
</feature>
<feature type="compositionally biased region" description="Basic residues" evidence="1">
    <location>
        <begin position="346"/>
        <end position="360"/>
    </location>
</feature>
<feature type="region of interest" description="Disordered" evidence="1">
    <location>
        <begin position="1"/>
        <end position="111"/>
    </location>
</feature>
<feature type="region of interest" description="Disordered" evidence="1">
    <location>
        <begin position="750"/>
        <end position="792"/>
    </location>
</feature>
<evidence type="ECO:0000313" key="4">
    <source>
        <dbReference type="EMBL" id="CAL4806635.1"/>
    </source>
</evidence>
<feature type="region of interest" description="Disordered" evidence="1">
    <location>
        <begin position="1172"/>
        <end position="1192"/>
    </location>
</feature>
<feature type="compositionally biased region" description="Basic and acidic residues" evidence="1">
    <location>
        <begin position="145"/>
        <end position="162"/>
    </location>
</feature>
<dbReference type="EMBL" id="CAMXCT010006743">
    <property type="protein sequence ID" value="CAI4019323.1"/>
    <property type="molecule type" value="Genomic_DNA"/>
</dbReference>
<feature type="compositionally biased region" description="Acidic residues" evidence="1">
    <location>
        <begin position="388"/>
        <end position="411"/>
    </location>
</feature>
<evidence type="ECO:0000256" key="1">
    <source>
        <dbReference type="SAM" id="MobiDB-lite"/>
    </source>
</evidence>
<feature type="region of interest" description="Disordered" evidence="1">
    <location>
        <begin position="139"/>
        <end position="477"/>
    </location>
</feature>
<evidence type="ECO:0000313" key="3">
    <source>
        <dbReference type="EMBL" id="CAL1172698.1"/>
    </source>
</evidence>
<evidence type="ECO:0000313" key="5">
    <source>
        <dbReference type="Proteomes" id="UP001152797"/>
    </source>
</evidence>
<dbReference type="EMBL" id="CAMXCT020006743">
    <property type="protein sequence ID" value="CAL1172698.1"/>
    <property type="molecule type" value="Genomic_DNA"/>
</dbReference>
<keyword evidence="5" id="KW-1185">Reference proteome</keyword>
<dbReference type="Proteomes" id="UP001152797">
    <property type="component" value="Unassembled WGS sequence"/>
</dbReference>
<feature type="compositionally biased region" description="Basic and acidic residues" evidence="1">
    <location>
        <begin position="101"/>
        <end position="111"/>
    </location>
</feature>
<sequence length="2530" mass="279823">MALQAEVLEIRRKEEKKQSVESLEDTDEDVSDSEAEPAPLENVEPAPLPSSGSQPVVPTGSKGDHSCAPPTATEPTPGPAPAADPPAKPSVAGEPATEPGAEAKVDKETRAGQKAFARKVLLEKLHKMKEQLAEIHAKKVAPKAGRGDHVAKDLGPDFDKAMKIPGDTSSPSSLPTIATDNVDTQPVDVMELPVPAATPSKPVSSDDVTRKRRKYQNLETVSKLGTTLILGEGNKNSPESSESTHTPSSTSAQKSITTTSGGRPADEVTPDANDSAIPKPRRRRVNKSKEPPPVPEGWWDDNCEDDPEPAESEPCEVADADDEAASKVVTRRDQLSLKRPPQSARGKGRGKGRSKGRGRGKGVSGSKPKGPKRKVTKSKAVKRKRDVEDEEVSDIDMVENYDDGKDEEGSEMNEHAPPPRRRAGKAEGKTKNIQKHQKKAAPKAKVDKAAKPRKGASKPKKSKKAPSTMKEPAVPKKSKASKACGLYVIRDDTPIPEQMMQFTQMIDTTLDLDSFKEAVRTTTGNLGRGSLNVYWSKNTCGLKWQFGRDSRDITTFAFHRACPGEPRVKLLIAVAAAIHLALLMCHALAVCGGVRVVGILCRKGGMHHRYAEGWLGVVYAMKGRAGNFLSWFGIKCSTWVSINCGTSKRSACSSIGPETVLSTKMDEGLFAEELQLEINELDSDDETTPEILAQPASTPASAPDGTSTEVDTELLEDQPCKTDGYMPCTEGADVLVDDLSVQLALALGPEIKTEQMEPDSPANKKSDDGNDEMAPPVENDGDKASNGKKKRVLTRRELLMNAAKARIRRMVAPKSKRTDLSVPAWVGTEWNKGTKEKEQMAITLQEVNFDKLKFVDEMQRIITSRKKVSVKKDQGWYSESEMKTDLKWPATRITAAKTYCGDSTRAETHVRTQSLGAQTGSFPFSKVYKFGGRVFWPCHWWEKLHKDSKRQYLSGFVDKRDGLLKKEYAKVFQVAPKQMAVCSSYRKRLLRSDETVLPNDVLNLIPEIVAETSSIAVQFCYLASAKKIDEATGFKNPLLEQPEHSSLSSRLLRTLGMGPGSRFGHLNYNVVRFFLRRQWVLGCSRKVSGPTAKKPAAAAAAASARVSPSGLERQMLHEVAIVVANPHVRMCESGGLADLEVAHETDKATLIPGSVFSISYKNFTDAQERVAEEGGHKRAARTPTSATTQASTMKQHYLQDKQTILQKIGGHQFNQCVLNEMTEADVNDCIGKLTGQWEYDRVASKKRDKLQEALIQEGMRRLETVNSKSMITVVRAERAAMEEILASITVYNVGNQTAIMTTGYAAQWLPPGTTPWKLTVLFDREKFKPYVQNGVESKWAEDFTTIITPQTTIPEYVPLQRKNWQATQVEIPKAKGPSPAAAAPASAALVAVPGADCPPSPGSICSMYSRASTLPAEDEPLDNTVVLDQEAGQQYVWNQRNNDVKYLEIISPANDWVAKRSARTGEEFLHSPALKMSLWAAQFWAGKEAPKPRKLRKTDSTCTTEAMDGTAPLSVLPGVPAGIPAVPPSPTVPVAVVAPIVATPKPITAAKAASIVRPPAPPQQVTPDLAEQILVMKDDSQDDTKLLLKVQELENKEKIPIGSMKKLAADFRAKIRADTNAARGLSNVENLSPFGLLCVVGILRLVMSIAKKPWKTRDFGNSRAAFAQHFLDTFGPESPEFKALVPDIASDLCLPEDTPAEELHERKNPWSFETCGLVKRKARIYHTMLPMAETYLTYLDAVKSLDSNRQLLAGWSNRSWALDVCKVLGTLVDYECLNRLRLVGNKVDLEQDQQDASLWFSLAVSTASHRCWSMAMHSELPPDQWFGILDHNDHAAGMACTKLNSSFRIIKKAQDSLKGTADQALSAKAKEALKNCMSDIWFPKLRVVKEFWDHASYFLFRKDAIWDHIWYLSNRLLTTKQSMEDLIGTAADHAARDQKKEHNSIERVYFHLCNSKRLANAESEYKFLNLERGDLANPDMTMSGNRRDTFVCTSEGSKLGDAVREALLLGTRGMQAATDDFVAQPHQPVTKALWKPQGQHADNRELASFMAVKFCHGDLEMLPGCWASFMLQEGCLFKRNTADQNVYLSLGFKHRAAWGVRVEQESVDGFFRLTLSANDMTVENTRVRLKEMVECHVGVSPADKNIKLESDWVAIPTRVCTFNRTPRESGQEAVMLKRTGPNMDIVEHFLRHGTMQEVTESQLTQLVTSYGITKVPRYQENRAAIKSKLMCLITYTLPALVDDEKVVILQRLLSTQKQKADIKDSTALKALRLLDNEDDGKMFSTLRDRLEDAERERAVMERFGSTKEKKQFATPEVLKNLRPDVSSSSNTSGFGAVLVWQCSMQCFQGYYPMEIVEEDGTNTRRKKFTSTSRKYQSEELEDMSKALWAVVQFLWREHVKQDGSDAEKPSREDVWAAMAEAELEYKSGKCKMYNFDEVDIPSLANMKSEAMPAMPSSSQPAGSTKRVKTVAAKEAGANKKTGALMIARDPNRERKRKKKRDESGDSSGSYKESPIDFDKIKAKMKKKSRK</sequence>
<feature type="region of interest" description="Disordered" evidence="1">
    <location>
        <begin position="2449"/>
        <end position="2530"/>
    </location>
</feature>
<reference evidence="2" key="1">
    <citation type="submission" date="2022-10" db="EMBL/GenBank/DDBJ databases">
        <authorList>
            <person name="Chen Y."/>
            <person name="Dougan E. K."/>
            <person name="Chan C."/>
            <person name="Rhodes N."/>
            <person name="Thang M."/>
        </authorList>
    </citation>
    <scope>NUCLEOTIDE SEQUENCE</scope>
</reference>